<dbReference type="Proteomes" id="UP001222932">
    <property type="component" value="Unassembled WGS sequence"/>
</dbReference>
<dbReference type="EMBL" id="BTCM01000008">
    <property type="protein sequence ID" value="GMK59667.1"/>
    <property type="molecule type" value="Genomic_DNA"/>
</dbReference>
<feature type="region of interest" description="Disordered" evidence="1">
    <location>
        <begin position="177"/>
        <end position="233"/>
    </location>
</feature>
<evidence type="ECO:0000313" key="3">
    <source>
        <dbReference type="Proteomes" id="UP001222932"/>
    </source>
</evidence>
<organism evidence="2 3">
    <name type="scientific">Cutaneotrichosporon spelunceum</name>
    <dbReference type="NCBI Taxonomy" id="1672016"/>
    <lineage>
        <taxon>Eukaryota</taxon>
        <taxon>Fungi</taxon>
        <taxon>Dikarya</taxon>
        <taxon>Basidiomycota</taxon>
        <taxon>Agaricomycotina</taxon>
        <taxon>Tremellomycetes</taxon>
        <taxon>Trichosporonales</taxon>
        <taxon>Trichosporonaceae</taxon>
        <taxon>Cutaneotrichosporon</taxon>
    </lineage>
</organism>
<evidence type="ECO:0000313" key="2">
    <source>
        <dbReference type="EMBL" id="GMK59667.1"/>
    </source>
</evidence>
<accession>A0AAD3U0A4</accession>
<reference evidence="2" key="2">
    <citation type="submission" date="2023-06" db="EMBL/GenBank/DDBJ databases">
        <authorList>
            <person name="Kobayashi Y."/>
            <person name="Kayamori A."/>
            <person name="Aoki K."/>
            <person name="Shiwa Y."/>
            <person name="Fujita N."/>
            <person name="Sugita T."/>
            <person name="Iwasaki W."/>
            <person name="Tanaka N."/>
            <person name="Takashima M."/>
        </authorList>
    </citation>
    <scope>NUCLEOTIDE SEQUENCE</scope>
    <source>
        <strain evidence="2">HIS016</strain>
    </source>
</reference>
<reference evidence="2" key="1">
    <citation type="journal article" date="2023" name="BMC Genomics">
        <title>Chromosome-level genome assemblies of Cutaneotrichosporon spp. (Trichosporonales, Basidiomycota) reveal imbalanced evolution between nucleotide sequences and chromosome synteny.</title>
        <authorList>
            <person name="Kobayashi Y."/>
            <person name="Kayamori A."/>
            <person name="Aoki K."/>
            <person name="Shiwa Y."/>
            <person name="Matsutani M."/>
            <person name="Fujita N."/>
            <person name="Sugita T."/>
            <person name="Iwasaki W."/>
            <person name="Tanaka N."/>
            <person name="Takashima M."/>
        </authorList>
    </citation>
    <scope>NUCLEOTIDE SEQUENCE</scope>
    <source>
        <strain evidence="2">HIS016</strain>
    </source>
</reference>
<evidence type="ECO:0000256" key="1">
    <source>
        <dbReference type="SAM" id="MobiDB-lite"/>
    </source>
</evidence>
<gene>
    <name evidence="2" type="ORF">CspeluHIS016_0802730</name>
</gene>
<name>A0AAD3U0A4_9TREE</name>
<sequence length="352" mass="38114">MSHFCNNTSIHTPYASGYDTIEESWAPLVPGIFDLDLDLDPCADSPVKMSFDFEPLHYEVKIGPSHSAGTGRPPKWTLPKSDVGINMSGETRSETQRVVNIEQASAPPSAGPCQHISTPSLLRAPHLPTLPLTPSPHSPLIPAADQCVIPICPIEGTRAQAAPHFSALGLDFTATAEFSYPSPTTSPTAGRGRRRARASTAERSQDAERGRTRERRRRTEDDEVPDLSYSHDERSLRDRVADWSSAVYAATSSPSTPPESTPIALALYDQAELTTALSRLNAEAVGPIRIPSTSIDGVTWPVLRLATSLQHEPAPGAAELAPWALRVGQSRGRLINMPRLRRTATSASTHRV</sequence>
<comment type="caution">
    <text evidence="2">The sequence shown here is derived from an EMBL/GenBank/DDBJ whole genome shotgun (WGS) entry which is preliminary data.</text>
</comment>
<keyword evidence="3" id="KW-1185">Reference proteome</keyword>
<dbReference type="AlphaFoldDB" id="A0AAD3U0A4"/>
<protein>
    <submittedName>
        <fullName evidence="2">Uncharacterized protein</fullName>
    </submittedName>
</protein>
<proteinExistence type="predicted"/>
<feature type="region of interest" description="Disordered" evidence="1">
    <location>
        <begin position="64"/>
        <end position="85"/>
    </location>
</feature>